<proteinExistence type="predicted"/>
<protein>
    <submittedName>
        <fullName evidence="2">Uncharacterized protein</fullName>
    </submittedName>
</protein>
<evidence type="ECO:0000313" key="2">
    <source>
        <dbReference type="EMBL" id="CAG6756348.1"/>
    </source>
</evidence>
<dbReference type="AlphaFoldDB" id="A0A8D8ZYJ3"/>
<accession>A0A8D8ZYJ3</accession>
<reference evidence="2" key="1">
    <citation type="submission" date="2021-05" db="EMBL/GenBank/DDBJ databases">
        <authorList>
            <person name="Alioto T."/>
            <person name="Alioto T."/>
            <person name="Gomez Garrido J."/>
        </authorList>
    </citation>
    <scope>NUCLEOTIDE SEQUENCE</scope>
</reference>
<sequence>MKMKPPDLRPKTRRRKTANEAPKANGRKAKAMAVTLKIVHAMVKNKPQQLVHNENDPKQHSRHNRATRKRLGKLKESQKLKKQNQRHQIRKQSRTQNQREPPLLAQGHPVRLKRVHENRPTRKQNL</sequence>
<organism evidence="2">
    <name type="scientific">Cacopsylla melanoneura</name>
    <dbReference type="NCBI Taxonomy" id="428564"/>
    <lineage>
        <taxon>Eukaryota</taxon>
        <taxon>Metazoa</taxon>
        <taxon>Ecdysozoa</taxon>
        <taxon>Arthropoda</taxon>
        <taxon>Hexapoda</taxon>
        <taxon>Insecta</taxon>
        <taxon>Pterygota</taxon>
        <taxon>Neoptera</taxon>
        <taxon>Paraneoptera</taxon>
        <taxon>Hemiptera</taxon>
        <taxon>Sternorrhyncha</taxon>
        <taxon>Psylloidea</taxon>
        <taxon>Psyllidae</taxon>
        <taxon>Psyllinae</taxon>
        <taxon>Cacopsylla</taxon>
    </lineage>
</organism>
<feature type="compositionally biased region" description="Basic residues" evidence="1">
    <location>
        <begin position="80"/>
        <end position="93"/>
    </location>
</feature>
<feature type="compositionally biased region" description="Basic and acidic residues" evidence="1">
    <location>
        <begin position="1"/>
        <end position="10"/>
    </location>
</feature>
<feature type="compositionally biased region" description="Basic residues" evidence="1">
    <location>
        <begin position="60"/>
        <end position="72"/>
    </location>
</feature>
<feature type="region of interest" description="Disordered" evidence="1">
    <location>
        <begin position="1"/>
        <end position="126"/>
    </location>
</feature>
<evidence type="ECO:0000256" key="1">
    <source>
        <dbReference type="SAM" id="MobiDB-lite"/>
    </source>
</evidence>
<name>A0A8D8ZYJ3_9HEMI</name>
<dbReference type="EMBL" id="HBUF01544591">
    <property type="protein sequence ID" value="CAG6756348.1"/>
    <property type="molecule type" value="Transcribed_RNA"/>
</dbReference>